<comment type="similarity">
    <text evidence="2">Belongs to the ABC transporter superfamily.</text>
</comment>
<keyword evidence="12" id="KW-1185">Reference proteome</keyword>
<dbReference type="InterPro" id="IPR017871">
    <property type="entry name" value="ABC_transporter-like_CS"/>
</dbReference>
<dbReference type="Gene3D" id="3.40.50.300">
    <property type="entry name" value="P-loop containing nucleotide triphosphate hydrolases"/>
    <property type="match status" value="1"/>
</dbReference>
<feature type="domain" description="ABC transmembrane type-1" evidence="10">
    <location>
        <begin position="29"/>
        <end position="312"/>
    </location>
</feature>
<dbReference type="PROSITE" id="PS00211">
    <property type="entry name" value="ABC_TRANSPORTER_1"/>
    <property type="match status" value="1"/>
</dbReference>
<evidence type="ECO:0000313" key="11">
    <source>
        <dbReference type="EMBL" id="KKC41033.1"/>
    </source>
</evidence>
<protein>
    <submittedName>
        <fullName evidence="11">ABC transporter ATP-binding protein</fullName>
    </submittedName>
</protein>
<keyword evidence="5 11" id="KW-0067">ATP-binding</keyword>
<dbReference type="Gene3D" id="1.20.1560.10">
    <property type="entry name" value="ABC transporter type 1, transmembrane domain"/>
    <property type="match status" value="1"/>
</dbReference>
<dbReference type="PATRIC" id="fig|1293439.3.peg.2869"/>
<feature type="transmembrane region" description="Helical" evidence="8">
    <location>
        <begin position="252"/>
        <end position="273"/>
    </location>
</feature>
<dbReference type="PANTHER" id="PTHR24221">
    <property type="entry name" value="ATP-BINDING CASSETTE SUB-FAMILY B"/>
    <property type="match status" value="1"/>
</dbReference>
<keyword evidence="6 8" id="KW-1133">Transmembrane helix</keyword>
<feature type="domain" description="ABC transporter" evidence="9">
    <location>
        <begin position="345"/>
        <end position="569"/>
    </location>
</feature>
<organism evidence="11 12">
    <name type="scientific">Devosia epidermidihirudinis</name>
    <dbReference type="NCBI Taxonomy" id="1293439"/>
    <lineage>
        <taxon>Bacteria</taxon>
        <taxon>Pseudomonadati</taxon>
        <taxon>Pseudomonadota</taxon>
        <taxon>Alphaproteobacteria</taxon>
        <taxon>Hyphomicrobiales</taxon>
        <taxon>Devosiaceae</taxon>
        <taxon>Devosia</taxon>
    </lineage>
</organism>
<dbReference type="GO" id="GO:0005524">
    <property type="term" value="F:ATP binding"/>
    <property type="evidence" value="ECO:0007669"/>
    <property type="project" value="UniProtKB-KW"/>
</dbReference>
<keyword evidence="7 8" id="KW-0472">Membrane</keyword>
<accession>A0A0F5QK33</accession>
<evidence type="ECO:0000256" key="7">
    <source>
        <dbReference type="ARBA" id="ARBA00023136"/>
    </source>
</evidence>
<evidence type="ECO:0000256" key="5">
    <source>
        <dbReference type="ARBA" id="ARBA00022840"/>
    </source>
</evidence>
<dbReference type="GO" id="GO:0005886">
    <property type="term" value="C:plasma membrane"/>
    <property type="evidence" value="ECO:0007669"/>
    <property type="project" value="UniProtKB-SubCell"/>
</dbReference>
<feature type="transmembrane region" description="Helical" evidence="8">
    <location>
        <begin position="26"/>
        <end position="49"/>
    </location>
</feature>
<evidence type="ECO:0000259" key="10">
    <source>
        <dbReference type="PROSITE" id="PS50929"/>
    </source>
</evidence>
<dbReference type="OrthoDB" id="9804259at2"/>
<dbReference type="PROSITE" id="PS50893">
    <property type="entry name" value="ABC_TRANSPORTER_2"/>
    <property type="match status" value="1"/>
</dbReference>
<dbReference type="PANTHER" id="PTHR24221:SF654">
    <property type="entry name" value="ATP-BINDING CASSETTE SUB-FAMILY B MEMBER 6"/>
    <property type="match status" value="1"/>
</dbReference>
<dbReference type="InterPro" id="IPR039421">
    <property type="entry name" value="Type_1_exporter"/>
</dbReference>
<proteinExistence type="inferred from homology"/>
<dbReference type="InterPro" id="IPR003593">
    <property type="entry name" value="AAA+_ATPase"/>
</dbReference>
<dbReference type="SMART" id="SM00382">
    <property type="entry name" value="AAA"/>
    <property type="match status" value="1"/>
</dbReference>
<dbReference type="Proteomes" id="UP000033411">
    <property type="component" value="Unassembled WGS sequence"/>
</dbReference>
<feature type="transmembrane region" description="Helical" evidence="8">
    <location>
        <begin position="169"/>
        <end position="186"/>
    </location>
</feature>
<sequence>MKPTEWSIIFAPLRAIYVRFWAAERWLLIGTALIVLGSAITEVMTPYVFSRLIDGLGAGEIGTTILLAFVGYAVLRGVTTALDYCVNYLSIIAAENLNFITSTAFFAELLKKPISFFIEHNPVEVQSARNKGENAVYMVVQLLIIVFVPGLTLIALSVAMLGAVINLEMALIVLAYGSIFIGLTYLSNKWTRPLLDHAIEANQDNARFVGNAMTAMETLRYFNGDRWISQRFGEKADLSRASWVRWSSRRMGLSAVFGLALAAQLALTFFLLLPRFSAGELSVGDIVLINTMLIQLNRPFEMIGSAIDDVMRALSNFRPFAKMWNEPNDRVVLDAQPLDLKRGELAFEGVSFAYGDKQILNDLNFTAGPGRITFLSGETGAGKSTAFKLALKALEPASGRITIDGIDLANVTRESWYAHIGVVPQEVMLLSDTLGANIVLGRDYDEARLREVAEKAHILPFIDRLPDGFATTVGERGLKLSGGERQRVAIARALYGEPKMLLLDEASSALDEVTEASIVTELRELKGDVTILAITHRKSVIAPTDQVIQFAGGSGARDRVETADENETLG</sequence>
<dbReference type="GO" id="GO:0034040">
    <property type="term" value="F:ATPase-coupled lipid transmembrane transporter activity"/>
    <property type="evidence" value="ECO:0007669"/>
    <property type="project" value="TreeGrafter"/>
</dbReference>
<dbReference type="InterPro" id="IPR011527">
    <property type="entry name" value="ABC1_TM_dom"/>
</dbReference>
<evidence type="ECO:0000256" key="3">
    <source>
        <dbReference type="ARBA" id="ARBA00022692"/>
    </source>
</evidence>
<reference evidence="11 12" key="1">
    <citation type="submission" date="2015-03" db="EMBL/GenBank/DDBJ databases">
        <authorList>
            <person name="Lepp D."/>
            <person name="Hassan Y.I."/>
            <person name="Li X.-Z."/>
            <person name="Zhou T."/>
        </authorList>
    </citation>
    <scope>NUCLEOTIDE SEQUENCE [LARGE SCALE GENOMIC DNA]</scope>
    <source>
        <strain evidence="11 12">E84</strain>
    </source>
</reference>
<feature type="transmembrane region" description="Helical" evidence="8">
    <location>
        <begin position="56"/>
        <end position="75"/>
    </location>
</feature>
<dbReference type="SUPFAM" id="SSF90123">
    <property type="entry name" value="ABC transporter transmembrane region"/>
    <property type="match status" value="1"/>
</dbReference>
<gene>
    <name evidence="11" type="ORF">WH87_02500</name>
</gene>
<dbReference type="STRING" id="1293439.WH87_02500"/>
<dbReference type="InterPro" id="IPR036640">
    <property type="entry name" value="ABC1_TM_sf"/>
</dbReference>
<evidence type="ECO:0000256" key="6">
    <source>
        <dbReference type="ARBA" id="ARBA00022989"/>
    </source>
</evidence>
<dbReference type="Pfam" id="PF00664">
    <property type="entry name" value="ABC_membrane"/>
    <property type="match status" value="1"/>
</dbReference>
<evidence type="ECO:0000256" key="1">
    <source>
        <dbReference type="ARBA" id="ARBA00004651"/>
    </source>
</evidence>
<dbReference type="GO" id="GO:0016887">
    <property type="term" value="F:ATP hydrolysis activity"/>
    <property type="evidence" value="ECO:0007669"/>
    <property type="project" value="InterPro"/>
</dbReference>
<dbReference type="GO" id="GO:0140359">
    <property type="term" value="F:ABC-type transporter activity"/>
    <property type="evidence" value="ECO:0007669"/>
    <property type="project" value="InterPro"/>
</dbReference>
<dbReference type="InterPro" id="IPR027417">
    <property type="entry name" value="P-loop_NTPase"/>
</dbReference>
<evidence type="ECO:0000256" key="2">
    <source>
        <dbReference type="ARBA" id="ARBA00005417"/>
    </source>
</evidence>
<dbReference type="AlphaFoldDB" id="A0A0F5QK33"/>
<dbReference type="SUPFAM" id="SSF52540">
    <property type="entry name" value="P-loop containing nucleoside triphosphate hydrolases"/>
    <property type="match status" value="1"/>
</dbReference>
<comment type="subcellular location">
    <subcellularLocation>
        <location evidence="1">Cell membrane</location>
        <topology evidence="1">Multi-pass membrane protein</topology>
    </subcellularLocation>
</comment>
<dbReference type="RefSeq" id="WP_046139967.1">
    <property type="nucleotide sequence ID" value="NZ_LANJ01000004.1"/>
</dbReference>
<dbReference type="Pfam" id="PF00005">
    <property type="entry name" value="ABC_tran"/>
    <property type="match status" value="1"/>
</dbReference>
<dbReference type="PROSITE" id="PS50929">
    <property type="entry name" value="ABC_TM1F"/>
    <property type="match status" value="1"/>
</dbReference>
<feature type="transmembrane region" description="Helical" evidence="8">
    <location>
        <begin position="136"/>
        <end position="163"/>
    </location>
</feature>
<evidence type="ECO:0000313" key="12">
    <source>
        <dbReference type="Proteomes" id="UP000033411"/>
    </source>
</evidence>
<dbReference type="EMBL" id="LANJ01000004">
    <property type="protein sequence ID" value="KKC41033.1"/>
    <property type="molecule type" value="Genomic_DNA"/>
</dbReference>
<keyword evidence="4" id="KW-0547">Nucleotide-binding</keyword>
<comment type="caution">
    <text evidence="11">The sequence shown here is derived from an EMBL/GenBank/DDBJ whole genome shotgun (WGS) entry which is preliminary data.</text>
</comment>
<name>A0A0F5QK33_9HYPH</name>
<dbReference type="InterPro" id="IPR003439">
    <property type="entry name" value="ABC_transporter-like_ATP-bd"/>
</dbReference>
<evidence type="ECO:0000259" key="9">
    <source>
        <dbReference type="PROSITE" id="PS50893"/>
    </source>
</evidence>
<keyword evidence="3 8" id="KW-0812">Transmembrane</keyword>
<evidence type="ECO:0000256" key="4">
    <source>
        <dbReference type="ARBA" id="ARBA00022741"/>
    </source>
</evidence>
<evidence type="ECO:0000256" key="8">
    <source>
        <dbReference type="SAM" id="Phobius"/>
    </source>
</evidence>